<accession>A0A931ASL1</accession>
<keyword evidence="4" id="KW-1185">Reference proteome</keyword>
<evidence type="ECO:0000256" key="1">
    <source>
        <dbReference type="SAM" id="Coils"/>
    </source>
</evidence>
<comment type="caution">
    <text evidence="3">The sequence shown here is derived from an EMBL/GenBank/DDBJ whole genome shotgun (WGS) entry which is preliminary data.</text>
</comment>
<protein>
    <recommendedName>
        <fullName evidence="5">DUF2802 domain-containing protein</fullName>
    </recommendedName>
</protein>
<evidence type="ECO:0000313" key="3">
    <source>
        <dbReference type="EMBL" id="MBF8435710.1"/>
    </source>
</evidence>
<evidence type="ECO:0000256" key="2">
    <source>
        <dbReference type="SAM" id="Phobius"/>
    </source>
</evidence>
<evidence type="ECO:0008006" key="5">
    <source>
        <dbReference type="Google" id="ProtNLM"/>
    </source>
</evidence>
<organism evidence="3 4">
    <name type="scientific">Halonatronomonas betaini</name>
    <dbReference type="NCBI Taxonomy" id="2778430"/>
    <lineage>
        <taxon>Bacteria</taxon>
        <taxon>Bacillati</taxon>
        <taxon>Bacillota</taxon>
        <taxon>Clostridia</taxon>
        <taxon>Halanaerobiales</taxon>
        <taxon>Halarsenatibacteraceae</taxon>
        <taxon>Halonatronomonas</taxon>
    </lineage>
</organism>
<gene>
    <name evidence="3" type="ORF">I0Q91_01330</name>
</gene>
<feature type="coiled-coil region" evidence="1">
    <location>
        <begin position="73"/>
        <end position="114"/>
    </location>
</feature>
<sequence length="183" mass="21219">MAWLGLAAGVILVVLGLGIRFFKGPNKQKKSKNKIDNYRFNHDDYRREILKRNQGYNKINKNNKPDNFENQEIKRYEKNQNDLKKINSELEELISELSTREKILKNKIRDLNDEVLSGSKVSFNQSLKQANKKDDNLPLKYLDAIEMYNEGTSLAEIAESLEIGIREAELIIKMYGRGKRNNG</sequence>
<dbReference type="AlphaFoldDB" id="A0A931ASL1"/>
<keyword evidence="2" id="KW-0812">Transmembrane</keyword>
<keyword evidence="2" id="KW-1133">Transmembrane helix</keyword>
<dbReference type="Proteomes" id="UP000621436">
    <property type="component" value="Unassembled WGS sequence"/>
</dbReference>
<name>A0A931ASL1_9FIRM</name>
<feature type="transmembrane region" description="Helical" evidence="2">
    <location>
        <begin position="6"/>
        <end position="22"/>
    </location>
</feature>
<keyword evidence="1" id="KW-0175">Coiled coil</keyword>
<dbReference type="EMBL" id="JADPIE010000001">
    <property type="protein sequence ID" value="MBF8435710.1"/>
    <property type="molecule type" value="Genomic_DNA"/>
</dbReference>
<proteinExistence type="predicted"/>
<reference evidence="3" key="1">
    <citation type="submission" date="2020-11" db="EMBL/GenBank/DDBJ databases">
        <title>Halonatronomonas betainensis gen. nov., sp. nov. a novel haloalkaliphilic representative of the family Halanaerobiacae capable of betaine degradation.</title>
        <authorList>
            <person name="Boltyanskaya Y."/>
            <person name="Kevbrin V."/>
            <person name="Detkova E."/>
            <person name="Grouzdev D.S."/>
            <person name="Koziaeva V."/>
            <person name="Zhilina T."/>
        </authorList>
    </citation>
    <scope>NUCLEOTIDE SEQUENCE</scope>
    <source>
        <strain evidence="3">Z-7014</strain>
    </source>
</reference>
<evidence type="ECO:0000313" key="4">
    <source>
        <dbReference type="Proteomes" id="UP000621436"/>
    </source>
</evidence>
<dbReference type="RefSeq" id="WP_270452370.1">
    <property type="nucleotide sequence ID" value="NZ_JADPIE010000001.1"/>
</dbReference>
<keyword evidence="2" id="KW-0472">Membrane</keyword>